<proteinExistence type="predicted"/>
<dbReference type="Proteomes" id="UP000054270">
    <property type="component" value="Unassembled WGS sequence"/>
</dbReference>
<organism evidence="3 4">
    <name type="scientific">Hypholoma sublateritium (strain FD-334 SS-4)</name>
    <dbReference type="NCBI Taxonomy" id="945553"/>
    <lineage>
        <taxon>Eukaryota</taxon>
        <taxon>Fungi</taxon>
        <taxon>Dikarya</taxon>
        <taxon>Basidiomycota</taxon>
        <taxon>Agaricomycotina</taxon>
        <taxon>Agaricomycetes</taxon>
        <taxon>Agaricomycetidae</taxon>
        <taxon>Agaricales</taxon>
        <taxon>Agaricineae</taxon>
        <taxon>Strophariaceae</taxon>
        <taxon>Hypholoma</taxon>
    </lineage>
</organism>
<accession>A0A0D2P6K5</accession>
<dbReference type="AlphaFoldDB" id="A0A0D2P6K5"/>
<dbReference type="PANTHER" id="PTHR16861">
    <property type="entry name" value="GLYCOPROTEIN 38"/>
    <property type="match status" value="1"/>
</dbReference>
<evidence type="ECO:0000313" key="4">
    <source>
        <dbReference type="Proteomes" id="UP000054270"/>
    </source>
</evidence>
<dbReference type="PANTHER" id="PTHR16861:SF4">
    <property type="entry name" value="SH3 DOMAIN PROTEIN (AFU_ORTHOLOGUE AFUA_1G13610)"/>
    <property type="match status" value="1"/>
</dbReference>
<protein>
    <recommendedName>
        <fullName evidence="5">Mid2 domain-containing protein</fullName>
    </recommendedName>
</protein>
<dbReference type="CDD" id="cd12087">
    <property type="entry name" value="TM_EGFR-like"/>
    <property type="match status" value="1"/>
</dbReference>
<feature type="region of interest" description="Disordered" evidence="1">
    <location>
        <begin position="405"/>
        <end position="429"/>
    </location>
</feature>
<feature type="compositionally biased region" description="Low complexity" evidence="1">
    <location>
        <begin position="408"/>
        <end position="426"/>
    </location>
</feature>
<name>A0A0D2P6K5_HYPSF</name>
<keyword evidence="4" id="KW-1185">Reference proteome</keyword>
<feature type="region of interest" description="Disordered" evidence="1">
    <location>
        <begin position="280"/>
        <end position="304"/>
    </location>
</feature>
<gene>
    <name evidence="3" type="ORF">HYPSUDRAFT_136642</name>
</gene>
<keyword evidence="2" id="KW-1133">Transmembrane helix</keyword>
<evidence type="ECO:0008006" key="5">
    <source>
        <dbReference type="Google" id="ProtNLM"/>
    </source>
</evidence>
<sequence>MSVPRWIIVDDADSSIQYSGPWFFDSKGTQDAVGNFGPAYQETLHGTTLNASLSFNFSGSQVSVFGSNNLLNSSGVLDPSWECFIDGISIGAAPPFQFPENNWLFCSQNTLTDGPHVLTVNATVLKKQTFWLDYIEYVPSASVPLDDKAIFIDNLDPQVEAAFGSGWGALGGTANETGQTNSAFTFNFTGISLSWYGFIPTELPHTATTGSYSVDNGTPTSFLLKGLPASSDTIYNQKFFQTPNYTQGQHEIIVLFQGSGQTTPLTLDYMVVQNGTTPVTTTTGAGSAATTSSSPALTSNNSASGKSNTGIIVGAVIGGLVLIALTILAVFFIRRRDKKLRHEEKLPSTFEPQPFMYSPVPITTSVLDGYRSGAVLPSSKQPARGAEGIGYGGHSQMPSFSLTDASHSINPPSTAPASAATISSNSQGGFDPLTSSTSRVFQHEDSGARMKNERVEIILEIPPQYTPR</sequence>
<dbReference type="EMBL" id="KN817538">
    <property type="protein sequence ID" value="KJA24276.1"/>
    <property type="molecule type" value="Genomic_DNA"/>
</dbReference>
<dbReference type="OrthoDB" id="3052647at2759"/>
<dbReference type="Gene3D" id="2.60.120.260">
    <property type="entry name" value="Galactose-binding domain-like"/>
    <property type="match status" value="1"/>
</dbReference>
<evidence type="ECO:0000256" key="2">
    <source>
        <dbReference type="SAM" id="Phobius"/>
    </source>
</evidence>
<dbReference type="OMA" id="WFDELRY"/>
<keyword evidence="2" id="KW-0472">Membrane</keyword>
<evidence type="ECO:0000256" key="1">
    <source>
        <dbReference type="SAM" id="MobiDB-lite"/>
    </source>
</evidence>
<reference evidence="4" key="1">
    <citation type="submission" date="2014-04" db="EMBL/GenBank/DDBJ databases">
        <title>Evolutionary Origins and Diversification of the Mycorrhizal Mutualists.</title>
        <authorList>
            <consortium name="DOE Joint Genome Institute"/>
            <consortium name="Mycorrhizal Genomics Consortium"/>
            <person name="Kohler A."/>
            <person name="Kuo A."/>
            <person name="Nagy L.G."/>
            <person name="Floudas D."/>
            <person name="Copeland A."/>
            <person name="Barry K.W."/>
            <person name="Cichocki N."/>
            <person name="Veneault-Fourrey C."/>
            <person name="LaButti K."/>
            <person name="Lindquist E.A."/>
            <person name="Lipzen A."/>
            <person name="Lundell T."/>
            <person name="Morin E."/>
            <person name="Murat C."/>
            <person name="Riley R."/>
            <person name="Ohm R."/>
            <person name="Sun H."/>
            <person name="Tunlid A."/>
            <person name="Henrissat B."/>
            <person name="Grigoriev I.V."/>
            <person name="Hibbett D.S."/>
            <person name="Martin F."/>
        </authorList>
    </citation>
    <scope>NUCLEOTIDE SEQUENCE [LARGE SCALE GENOMIC DNA]</scope>
    <source>
        <strain evidence="4">FD-334 SS-4</strain>
    </source>
</reference>
<evidence type="ECO:0000313" key="3">
    <source>
        <dbReference type="EMBL" id="KJA24276.1"/>
    </source>
</evidence>
<feature type="transmembrane region" description="Helical" evidence="2">
    <location>
        <begin position="311"/>
        <end position="333"/>
    </location>
</feature>
<keyword evidence="2" id="KW-0812">Transmembrane</keyword>
<dbReference type="STRING" id="945553.A0A0D2P6K5"/>